<dbReference type="PANTHER" id="PTHR23537:SF1">
    <property type="entry name" value="SUGAR TRANSPORTER"/>
    <property type="match status" value="1"/>
</dbReference>
<dbReference type="Proteomes" id="UP001226762">
    <property type="component" value="Unassembled WGS sequence"/>
</dbReference>
<feature type="transmembrane region" description="Helical" evidence="4">
    <location>
        <begin position="172"/>
        <end position="192"/>
    </location>
</feature>
<keyword evidence="3 4" id="KW-0472">Membrane</keyword>
<sequence>MIAAPTRPWLILAGLALGVTVTNGFARFAYGLLLPAMKSEMGWNYAQAGWLNTANALGYIAGAVLTMGLIRRVRPSVLFAFGLVTTTAALLATGLVTALWWQTLWRILAGVFGAMSFSTAGALAAQLFHDDPRRNALAIALLFGSGGGLGIVLAGATLPVLLGIWGYAAWPWGWVLIGALSLASLPLGLWAAGQLRPPRQAGQTAPALPLRRMLGELAGYAGFGLGYIVYLTFLSAWMTEQEAGPGFIALIWVILGSCIFVSPILWRPVLARFASGVPLTLILTGIAIGSALPVVVPGGAALILSATIFGLCVFMPPGAITSFSRQNLPPDSWGAAISFFTVVFAVAQTIGPYGAGLIGDRFGDIGVSLLAAAGILLVGAALALLQRPLAGN</sequence>
<dbReference type="GO" id="GO:0022857">
    <property type="term" value="F:transmembrane transporter activity"/>
    <property type="evidence" value="ECO:0007669"/>
    <property type="project" value="InterPro"/>
</dbReference>
<dbReference type="InterPro" id="IPR010645">
    <property type="entry name" value="MFS_4"/>
</dbReference>
<feature type="transmembrane region" description="Helical" evidence="4">
    <location>
        <begin position="300"/>
        <end position="320"/>
    </location>
</feature>
<feature type="transmembrane region" description="Helical" evidence="4">
    <location>
        <begin position="332"/>
        <end position="353"/>
    </location>
</feature>
<keyword evidence="1 4" id="KW-0812">Transmembrane</keyword>
<dbReference type="PANTHER" id="PTHR23537">
    <property type="match status" value="1"/>
</dbReference>
<dbReference type="AlphaFoldDB" id="A0AAE3WAU9"/>
<dbReference type="Pfam" id="PF06779">
    <property type="entry name" value="MFS_4"/>
    <property type="match status" value="1"/>
</dbReference>
<feature type="transmembrane region" description="Helical" evidence="4">
    <location>
        <begin position="365"/>
        <end position="385"/>
    </location>
</feature>
<evidence type="ECO:0000259" key="5">
    <source>
        <dbReference type="PROSITE" id="PS50850"/>
    </source>
</evidence>
<dbReference type="GO" id="GO:0005886">
    <property type="term" value="C:plasma membrane"/>
    <property type="evidence" value="ECO:0007669"/>
    <property type="project" value="TreeGrafter"/>
</dbReference>
<reference evidence="6" key="1">
    <citation type="submission" date="2022-07" db="EMBL/GenBank/DDBJ databases">
        <authorList>
            <person name="Otstavnykh N."/>
            <person name="Isaeva M."/>
            <person name="Bystritskaya E."/>
        </authorList>
    </citation>
    <scope>NUCLEOTIDE SEQUENCE</scope>
    <source>
        <strain evidence="6">KCTC 52189</strain>
    </source>
</reference>
<feature type="transmembrane region" description="Helical" evidence="4">
    <location>
        <begin position="140"/>
        <end position="166"/>
    </location>
</feature>
<organism evidence="6 7">
    <name type="scientific">Marimonas arenosa</name>
    <dbReference type="NCBI Taxonomy" id="1795305"/>
    <lineage>
        <taxon>Bacteria</taxon>
        <taxon>Pseudomonadati</taxon>
        <taxon>Pseudomonadota</taxon>
        <taxon>Alphaproteobacteria</taxon>
        <taxon>Rhodobacterales</taxon>
        <taxon>Paracoccaceae</taxon>
        <taxon>Marimonas</taxon>
    </lineage>
</organism>
<comment type="caution">
    <text evidence="6">The sequence shown here is derived from an EMBL/GenBank/DDBJ whole genome shotgun (WGS) entry which is preliminary data.</text>
</comment>
<keyword evidence="7" id="KW-1185">Reference proteome</keyword>
<accession>A0AAE3WAU9</accession>
<dbReference type="EMBL" id="JANHAX010000002">
    <property type="protein sequence ID" value="MDQ2089791.1"/>
    <property type="molecule type" value="Genomic_DNA"/>
</dbReference>
<reference evidence="6" key="2">
    <citation type="submission" date="2023-02" db="EMBL/GenBank/DDBJ databases">
        <title>'Rhodoalgimonas zhirmunskyi' gen. nov., isolated from a red alga.</title>
        <authorList>
            <person name="Nedashkovskaya O.I."/>
            <person name="Otstavnykh N.Y."/>
            <person name="Bystritskaya E.P."/>
            <person name="Balabanova L.A."/>
            <person name="Isaeva M.P."/>
        </authorList>
    </citation>
    <scope>NUCLEOTIDE SEQUENCE</scope>
    <source>
        <strain evidence="6">KCTC 52189</strain>
    </source>
</reference>
<evidence type="ECO:0000256" key="3">
    <source>
        <dbReference type="ARBA" id="ARBA00023136"/>
    </source>
</evidence>
<feature type="transmembrane region" description="Helical" evidence="4">
    <location>
        <begin position="213"/>
        <end position="234"/>
    </location>
</feature>
<evidence type="ECO:0000256" key="4">
    <source>
        <dbReference type="SAM" id="Phobius"/>
    </source>
</evidence>
<proteinExistence type="predicted"/>
<dbReference type="RefSeq" id="WP_306735061.1">
    <property type="nucleotide sequence ID" value="NZ_JANHAX010000002.1"/>
</dbReference>
<feature type="domain" description="Major facilitator superfamily (MFS) profile" evidence="5">
    <location>
        <begin position="12"/>
        <end position="391"/>
    </location>
</feature>
<evidence type="ECO:0000256" key="1">
    <source>
        <dbReference type="ARBA" id="ARBA00022692"/>
    </source>
</evidence>
<dbReference type="InterPro" id="IPR020846">
    <property type="entry name" value="MFS_dom"/>
</dbReference>
<evidence type="ECO:0000256" key="2">
    <source>
        <dbReference type="ARBA" id="ARBA00022989"/>
    </source>
</evidence>
<protein>
    <submittedName>
        <fullName evidence="6">YbfB/YjiJ family MFS transporter</fullName>
    </submittedName>
</protein>
<feature type="transmembrane region" description="Helical" evidence="4">
    <location>
        <begin position="246"/>
        <end position="266"/>
    </location>
</feature>
<dbReference type="Gene3D" id="1.20.1250.20">
    <property type="entry name" value="MFS general substrate transporter like domains"/>
    <property type="match status" value="1"/>
</dbReference>
<keyword evidence="2 4" id="KW-1133">Transmembrane helix</keyword>
<evidence type="ECO:0000313" key="7">
    <source>
        <dbReference type="Proteomes" id="UP001226762"/>
    </source>
</evidence>
<dbReference type="SUPFAM" id="SSF103473">
    <property type="entry name" value="MFS general substrate transporter"/>
    <property type="match status" value="1"/>
</dbReference>
<feature type="transmembrane region" description="Helical" evidence="4">
    <location>
        <begin position="107"/>
        <end position="128"/>
    </location>
</feature>
<gene>
    <name evidence="6" type="ORF">NO357_07765</name>
</gene>
<feature type="transmembrane region" description="Helical" evidence="4">
    <location>
        <begin position="50"/>
        <end position="70"/>
    </location>
</feature>
<dbReference type="InterPro" id="IPR036259">
    <property type="entry name" value="MFS_trans_sf"/>
</dbReference>
<dbReference type="PROSITE" id="PS50850">
    <property type="entry name" value="MFS"/>
    <property type="match status" value="1"/>
</dbReference>
<evidence type="ECO:0000313" key="6">
    <source>
        <dbReference type="EMBL" id="MDQ2089791.1"/>
    </source>
</evidence>
<name>A0AAE3WAU9_9RHOB</name>
<feature type="transmembrane region" description="Helical" evidence="4">
    <location>
        <begin position="273"/>
        <end position="294"/>
    </location>
</feature>
<feature type="transmembrane region" description="Helical" evidence="4">
    <location>
        <begin position="77"/>
        <end position="101"/>
    </location>
</feature>